<organism evidence="16 17">
    <name type="scientific">Lysinibacillus sphaericus OT4b.31</name>
    <dbReference type="NCBI Taxonomy" id="1285586"/>
    <lineage>
        <taxon>Bacteria</taxon>
        <taxon>Bacillati</taxon>
        <taxon>Bacillota</taxon>
        <taxon>Bacilli</taxon>
        <taxon>Bacillales</taxon>
        <taxon>Bacillaceae</taxon>
        <taxon>Lysinibacillus</taxon>
    </lineage>
</organism>
<dbReference type="SUPFAM" id="SSF47323">
    <property type="entry name" value="Anticodon-binding domain of a subclass of class I aminoacyl-tRNA synthetases"/>
    <property type="match status" value="1"/>
</dbReference>
<keyword evidence="5 12" id="KW-0436">Ligase</keyword>
<feature type="domain" description="Zinc finger FPG/IleRS-type" evidence="14">
    <location>
        <begin position="897"/>
        <end position="926"/>
    </location>
</feature>
<feature type="domain" description="Methionyl/Valyl/Leucyl/Isoleucyl-tRNA synthetase anticodon-binding" evidence="15">
    <location>
        <begin position="686"/>
        <end position="843"/>
    </location>
</feature>
<dbReference type="FunFam" id="1.10.730.20:FF:000001">
    <property type="entry name" value="Isoleucine--tRNA ligase"/>
    <property type="match status" value="1"/>
</dbReference>
<evidence type="ECO:0000256" key="7">
    <source>
        <dbReference type="ARBA" id="ARBA00022840"/>
    </source>
</evidence>
<feature type="domain" description="Aminoacyl-tRNA synthetase class Ia" evidence="13">
    <location>
        <begin position="38"/>
        <end position="642"/>
    </location>
</feature>
<evidence type="ECO:0000313" key="17">
    <source>
        <dbReference type="Proteomes" id="UP000013911"/>
    </source>
</evidence>
<feature type="binding site" evidence="12">
    <location>
        <position position="900"/>
    </location>
    <ligand>
        <name>Zn(2+)</name>
        <dbReference type="ChEBI" id="CHEBI:29105"/>
    </ligand>
</feature>
<evidence type="ECO:0000259" key="13">
    <source>
        <dbReference type="Pfam" id="PF00133"/>
    </source>
</evidence>
<dbReference type="Gene3D" id="3.40.50.620">
    <property type="entry name" value="HUPs"/>
    <property type="match status" value="2"/>
</dbReference>
<comment type="cofactor">
    <cofactor evidence="12">
        <name>Zn(2+)</name>
        <dbReference type="ChEBI" id="CHEBI:29105"/>
    </cofactor>
    <text evidence="12">Binds 1 zinc ion per subunit.</text>
</comment>
<evidence type="ECO:0000256" key="1">
    <source>
        <dbReference type="ARBA" id="ARBA00004496"/>
    </source>
</evidence>
<dbReference type="Gene3D" id="1.10.730.20">
    <property type="match status" value="1"/>
</dbReference>
<keyword evidence="7 12" id="KW-0067">ATP-binding</keyword>
<dbReference type="CDD" id="cd00818">
    <property type="entry name" value="IleRS_core"/>
    <property type="match status" value="1"/>
</dbReference>
<comment type="domain">
    <text evidence="12">IleRS has two distinct active sites: one for aminoacylation and one for editing. The misactivated valine is translocated from the active site to the editing site, which sterically excludes the correctly activated isoleucine. The single editing site contains two valyl binding pockets, one specific for each substrate (Val-AMP or Val-tRNA(Ile)).</text>
</comment>
<dbReference type="EC" id="6.1.1.5" evidence="12"/>
<reference evidence="16 17" key="1">
    <citation type="submission" date="2013-04" db="EMBL/GenBank/DDBJ databases">
        <title>Draft genome of the heavy metal tolerant bacterium Lysinibacillus sphaericus strain OT4b.31.</title>
        <authorList>
            <person name="Pena-Montenegro T.D."/>
            <person name="Dussan J."/>
        </authorList>
    </citation>
    <scope>NUCLEOTIDE SEQUENCE [LARGE SCALE GENOMIC DNA]</scope>
    <source>
        <strain evidence="16 17">OT4b.31</strain>
    </source>
</reference>
<keyword evidence="6 12" id="KW-0547">Nucleotide-binding</keyword>
<dbReference type="PANTHER" id="PTHR42765:SF1">
    <property type="entry name" value="ISOLEUCINE--TRNA LIGASE, MITOCHONDRIAL"/>
    <property type="match status" value="1"/>
</dbReference>
<dbReference type="Proteomes" id="UP000013911">
    <property type="component" value="Unassembled WGS sequence"/>
</dbReference>
<keyword evidence="9 12" id="KW-0030">Aminoacyl-tRNA synthetase</keyword>
<dbReference type="InterPro" id="IPR009080">
    <property type="entry name" value="tRNAsynth_Ia_anticodon-bd"/>
</dbReference>
<feature type="binding site" evidence="12">
    <location>
        <position position="562"/>
    </location>
    <ligand>
        <name>L-isoleucyl-5'-AMP</name>
        <dbReference type="ChEBI" id="CHEBI:178002"/>
    </ligand>
</feature>
<dbReference type="GO" id="GO:0006428">
    <property type="term" value="P:isoleucyl-tRNA aminoacylation"/>
    <property type="evidence" value="ECO:0007669"/>
    <property type="project" value="UniProtKB-UniRule"/>
</dbReference>
<protein>
    <recommendedName>
        <fullName evidence="12">Isoleucine--tRNA ligase</fullName>
        <ecNumber evidence="12">6.1.1.5</ecNumber>
    </recommendedName>
    <alternativeName>
        <fullName evidence="12">Isoleucyl-tRNA synthetase</fullName>
        <shortName evidence="12">IleRS</shortName>
    </alternativeName>
</protein>
<dbReference type="InterPro" id="IPR033708">
    <property type="entry name" value="Anticodon_Ile_BEm"/>
</dbReference>
<comment type="subcellular location">
    <subcellularLocation>
        <location evidence="1 12">Cytoplasm</location>
    </subcellularLocation>
</comment>
<feature type="binding site" evidence="12">
    <location>
        <position position="920"/>
    </location>
    <ligand>
        <name>Zn(2+)</name>
        <dbReference type="ChEBI" id="CHEBI:29105"/>
    </ligand>
</feature>
<name>R7ZGK6_LYSSH</name>
<dbReference type="Gene3D" id="1.10.10.830">
    <property type="entry name" value="Ile-tRNA synthetase CP2 domain-like"/>
    <property type="match status" value="1"/>
</dbReference>
<dbReference type="FunFam" id="1.10.10.830:FF:000001">
    <property type="entry name" value="Isoleucine--tRNA ligase"/>
    <property type="match status" value="1"/>
</dbReference>
<comment type="similarity">
    <text evidence="2 12">Belongs to the class-I aminoacyl-tRNA synthetase family. IleS type 1 subfamily.</text>
</comment>
<dbReference type="GO" id="GO:0004822">
    <property type="term" value="F:isoleucine-tRNA ligase activity"/>
    <property type="evidence" value="ECO:0007669"/>
    <property type="project" value="UniProtKB-UniRule"/>
</dbReference>
<keyword evidence="4 12" id="KW-0963">Cytoplasm</keyword>
<feature type="binding site" evidence="12">
    <location>
        <position position="923"/>
    </location>
    <ligand>
        <name>Zn(2+)</name>
        <dbReference type="ChEBI" id="CHEBI:29105"/>
    </ligand>
</feature>
<dbReference type="Pfam" id="PF06827">
    <property type="entry name" value="zf-FPG_IleRS"/>
    <property type="match status" value="1"/>
</dbReference>
<dbReference type="InterPro" id="IPR010663">
    <property type="entry name" value="Znf_FPG/IleRS"/>
</dbReference>
<keyword evidence="12" id="KW-0862">Zinc</keyword>
<dbReference type="HAMAP" id="MF_02002">
    <property type="entry name" value="Ile_tRNA_synth_type1"/>
    <property type="match status" value="1"/>
</dbReference>
<feature type="short sequence motif" description="'HIGH' region" evidence="12">
    <location>
        <begin position="68"/>
        <end position="78"/>
    </location>
</feature>
<dbReference type="InterPro" id="IPR009008">
    <property type="entry name" value="Val/Leu/Ile-tRNA-synth_edit"/>
</dbReference>
<dbReference type="InterPro" id="IPR023585">
    <property type="entry name" value="Ile-tRNA-ligase_type1"/>
</dbReference>
<dbReference type="NCBIfam" id="TIGR00392">
    <property type="entry name" value="ileS"/>
    <property type="match status" value="1"/>
</dbReference>
<dbReference type="GO" id="GO:0000049">
    <property type="term" value="F:tRNA binding"/>
    <property type="evidence" value="ECO:0007669"/>
    <property type="project" value="InterPro"/>
</dbReference>
<proteinExistence type="inferred from homology"/>
<dbReference type="AlphaFoldDB" id="R7ZGK6"/>
<evidence type="ECO:0000256" key="2">
    <source>
        <dbReference type="ARBA" id="ARBA00006887"/>
    </source>
</evidence>
<dbReference type="GO" id="GO:0002161">
    <property type="term" value="F:aminoacyl-tRNA deacylase activity"/>
    <property type="evidence" value="ECO:0007669"/>
    <property type="project" value="InterPro"/>
</dbReference>
<comment type="subunit">
    <text evidence="3 12">Monomer.</text>
</comment>
<evidence type="ECO:0000313" key="16">
    <source>
        <dbReference type="EMBL" id="EON73198.1"/>
    </source>
</evidence>
<dbReference type="InterPro" id="IPR050081">
    <property type="entry name" value="Ile-tRNA_ligase"/>
</dbReference>
<keyword evidence="8 12" id="KW-0648">Protein biosynthesis</keyword>
<dbReference type="SUPFAM" id="SSF52374">
    <property type="entry name" value="Nucleotidylyl transferase"/>
    <property type="match status" value="1"/>
</dbReference>
<dbReference type="PATRIC" id="fig|1285586.5.peg.1409"/>
<gene>
    <name evidence="12" type="primary">ileS</name>
    <name evidence="16" type="ORF">H131_06953</name>
</gene>
<dbReference type="InterPro" id="IPR002301">
    <property type="entry name" value="Ile-tRNA-ligase"/>
</dbReference>
<dbReference type="EMBL" id="AQPX01000013">
    <property type="protein sequence ID" value="EON73198.1"/>
    <property type="molecule type" value="Genomic_DNA"/>
</dbReference>
<feature type="binding site" evidence="12">
    <location>
        <position position="606"/>
    </location>
    <ligand>
        <name>ATP</name>
        <dbReference type="ChEBI" id="CHEBI:30616"/>
    </ligand>
</feature>
<dbReference type="InterPro" id="IPR001412">
    <property type="entry name" value="aa-tRNA-synth_I_CS"/>
</dbReference>
<evidence type="ECO:0000256" key="12">
    <source>
        <dbReference type="HAMAP-Rule" id="MF_02002"/>
    </source>
</evidence>
<feature type="binding site" evidence="12">
    <location>
        <position position="903"/>
    </location>
    <ligand>
        <name>Zn(2+)</name>
        <dbReference type="ChEBI" id="CHEBI:29105"/>
    </ligand>
</feature>
<dbReference type="Pfam" id="PF08264">
    <property type="entry name" value="Anticodon_1"/>
    <property type="match status" value="1"/>
</dbReference>
<dbReference type="PROSITE" id="PS00178">
    <property type="entry name" value="AA_TRNA_LIGASE_I"/>
    <property type="match status" value="1"/>
</dbReference>
<sequence>MFAKKEEELQMVEYKETLLMPKTNFPMRGNLPANEPKMQDKWNEMDINKLQMERTKDRPEYVLHDGPPYANGDIHIGHALNKVLKDMITRHRSMTGYHVNYIPGWDTHGLPIEQALTNKGVKRKEMSVADFRKLCEEYAYEQIDNQRVQFRRLGVRGDWENPYITLKPTFEARQIEVFGKMAEKGYIYKGLKPVYWSPSSESALAEAEIEYKDVKSASIYVSFAIKDAKGVVPTDAKFIIWTTTPWTIPANLGISLNPEFIYVVVAVADKKFIIAKELLETIAKELEWATYEVLQEVKGEALDRLVAQHPFYDRESLVMVGEHVTAEAGTGCVHTATGHGEDDYNIGKLYGLPILSPVDNRGCYTEEAPGFEGVFYNDANKMVTERLAEVGALEKLDFFTHSYPHDWRTKKPVIYRATPQWFASIDAFRDELLAAVKSTTFTPTWGETRLYNMIRDRGDWVISRQRAWGVPIPIFYAENGEPIITPETISRISALFREHGSNIWFQKSAKELLPEGFTHPGSPNGEFTKENDIMDVWFDSGSSHQSVLVERGMKYPADLYLEGSDQHRGWFNSSLITSVAINGYAPYKGLLTHGFVLDGEGRKMSKSLGNVIIPQKVMDQYGADILRLWVASVDYTADVRISMDMLKQVSEVYRKIRNTFRFLHGNIADFKPETDRVAYADLREMDQYVYMRLQDVLKTVRAAYDRYDFAAVYHTINNFVAVELSSFYLDIAKDVVYIEGHDNKDRRAMQSVIYDTLMTLVKVMTPIIPHTTDEVWSYLHEQGLVDEVSVQLTDLPEVDEQENFESLRMKWVSIIDVRDDILKALEEARNAKTIGKSLEAKVTVYAKEHVLTLLKDANIDFAQLSIVSDFEVAPFEAAPAEALALEHASIVVEKATGEKCERCWSISQTVGTNEAHPTVCARCAEVVEKYYV</sequence>
<dbReference type="PANTHER" id="PTHR42765">
    <property type="entry name" value="SOLEUCYL-TRNA SYNTHETASE"/>
    <property type="match status" value="1"/>
</dbReference>
<dbReference type="Pfam" id="PF00133">
    <property type="entry name" value="tRNA-synt_1"/>
    <property type="match status" value="1"/>
</dbReference>
<dbReference type="FunFam" id="3.90.740.10:FF:000006">
    <property type="entry name" value="Isoleucine--tRNA ligase"/>
    <property type="match status" value="1"/>
</dbReference>
<keyword evidence="12" id="KW-0479">Metal-binding</keyword>
<accession>R7ZGK6</accession>
<dbReference type="SUPFAM" id="SSF50677">
    <property type="entry name" value="ValRS/IleRS/LeuRS editing domain"/>
    <property type="match status" value="1"/>
</dbReference>
<dbReference type="GO" id="GO:0005829">
    <property type="term" value="C:cytosol"/>
    <property type="evidence" value="ECO:0007669"/>
    <property type="project" value="TreeGrafter"/>
</dbReference>
<dbReference type="InterPro" id="IPR014729">
    <property type="entry name" value="Rossmann-like_a/b/a_fold"/>
</dbReference>
<evidence type="ECO:0000259" key="15">
    <source>
        <dbReference type="Pfam" id="PF08264"/>
    </source>
</evidence>
<evidence type="ECO:0000256" key="9">
    <source>
        <dbReference type="ARBA" id="ARBA00023146"/>
    </source>
</evidence>
<dbReference type="GO" id="GO:0005524">
    <property type="term" value="F:ATP binding"/>
    <property type="evidence" value="ECO:0007669"/>
    <property type="project" value="UniProtKB-UniRule"/>
</dbReference>
<evidence type="ECO:0000256" key="10">
    <source>
        <dbReference type="ARBA" id="ARBA00025217"/>
    </source>
</evidence>
<dbReference type="FunFam" id="3.40.50.620:FF:000152">
    <property type="entry name" value="Isoleucine--tRNA ligase"/>
    <property type="match status" value="1"/>
</dbReference>
<dbReference type="HOGENOM" id="CLU_001493_7_1_9"/>
<comment type="caution">
    <text evidence="16">The sequence shown here is derived from an EMBL/GenBank/DDBJ whole genome shotgun (WGS) entry which is preliminary data.</text>
</comment>
<evidence type="ECO:0000256" key="5">
    <source>
        <dbReference type="ARBA" id="ARBA00022598"/>
    </source>
</evidence>
<evidence type="ECO:0000259" key="14">
    <source>
        <dbReference type="Pfam" id="PF06827"/>
    </source>
</evidence>
<dbReference type="GO" id="GO:0008270">
    <property type="term" value="F:zinc ion binding"/>
    <property type="evidence" value="ECO:0007669"/>
    <property type="project" value="UniProtKB-UniRule"/>
</dbReference>
<dbReference type="InterPro" id="IPR013155">
    <property type="entry name" value="M/V/L/I-tRNA-synth_anticd-bd"/>
</dbReference>
<feature type="short sequence motif" description="'KMSKS' region" evidence="12">
    <location>
        <begin position="603"/>
        <end position="607"/>
    </location>
</feature>
<evidence type="ECO:0000256" key="11">
    <source>
        <dbReference type="ARBA" id="ARBA00048359"/>
    </source>
</evidence>
<dbReference type="InterPro" id="IPR002300">
    <property type="entry name" value="aa-tRNA-synth_Ia"/>
</dbReference>
<evidence type="ECO:0000256" key="8">
    <source>
        <dbReference type="ARBA" id="ARBA00022917"/>
    </source>
</evidence>
<evidence type="ECO:0000256" key="6">
    <source>
        <dbReference type="ARBA" id="ARBA00022741"/>
    </source>
</evidence>
<comment type="function">
    <text evidence="10 12">Catalyzes the attachment of isoleucine to tRNA(Ile). As IleRS can inadvertently accommodate and process structurally similar amino acids such as valine, to avoid such errors it has two additional distinct tRNA(Ile)-dependent editing activities. One activity is designated as 'pretransfer' editing and involves the hydrolysis of activated Val-AMP. The other activity is designated 'posttransfer' editing and involves deacylation of mischarged Val-tRNA(Ile).</text>
</comment>
<dbReference type="PRINTS" id="PR00984">
    <property type="entry name" value="TRNASYNTHILE"/>
</dbReference>
<evidence type="ECO:0000256" key="4">
    <source>
        <dbReference type="ARBA" id="ARBA00022490"/>
    </source>
</evidence>
<dbReference type="eggNOG" id="COG0060">
    <property type="taxonomic scope" value="Bacteria"/>
</dbReference>
<dbReference type="CDD" id="cd07960">
    <property type="entry name" value="Anticodon_Ia_Ile_BEm"/>
    <property type="match status" value="1"/>
</dbReference>
<comment type="catalytic activity">
    <reaction evidence="11 12">
        <text>tRNA(Ile) + L-isoleucine + ATP = L-isoleucyl-tRNA(Ile) + AMP + diphosphate</text>
        <dbReference type="Rhea" id="RHEA:11060"/>
        <dbReference type="Rhea" id="RHEA-COMP:9666"/>
        <dbReference type="Rhea" id="RHEA-COMP:9695"/>
        <dbReference type="ChEBI" id="CHEBI:30616"/>
        <dbReference type="ChEBI" id="CHEBI:33019"/>
        <dbReference type="ChEBI" id="CHEBI:58045"/>
        <dbReference type="ChEBI" id="CHEBI:78442"/>
        <dbReference type="ChEBI" id="CHEBI:78528"/>
        <dbReference type="ChEBI" id="CHEBI:456215"/>
        <dbReference type="EC" id="6.1.1.5"/>
    </reaction>
</comment>
<evidence type="ECO:0000256" key="3">
    <source>
        <dbReference type="ARBA" id="ARBA00011245"/>
    </source>
</evidence>